<proteinExistence type="inferred from homology"/>
<dbReference type="CDD" id="cd09009">
    <property type="entry name" value="PNP-EcPNPII_like"/>
    <property type="match status" value="1"/>
</dbReference>
<evidence type="ECO:0000256" key="4">
    <source>
        <dbReference type="ARBA" id="ARBA00013834"/>
    </source>
</evidence>
<dbReference type="Proteomes" id="UP001497623">
    <property type="component" value="Unassembled WGS sequence"/>
</dbReference>
<dbReference type="FunFam" id="3.40.50.1580:FF:000004">
    <property type="entry name" value="Purine nucleoside phosphorylase"/>
    <property type="match status" value="1"/>
</dbReference>
<feature type="binding site" evidence="13">
    <location>
        <position position="225"/>
    </location>
    <ligand>
        <name>a purine D-ribonucleoside</name>
        <dbReference type="ChEBI" id="CHEBI:142355"/>
    </ligand>
</feature>
<evidence type="ECO:0000256" key="7">
    <source>
        <dbReference type="ARBA" id="ARBA00023918"/>
    </source>
</evidence>
<dbReference type="SUPFAM" id="SSF53167">
    <property type="entry name" value="Purine and uridine phosphorylases"/>
    <property type="match status" value="1"/>
</dbReference>
<evidence type="ECO:0000313" key="15">
    <source>
        <dbReference type="EMBL" id="CAL4115316.1"/>
    </source>
</evidence>
<evidence type="ECO:0000313" key="16">
    <source>
        <dbReference type="Proteomes" id="UP001497623"/>
    </source>
</evidence>
<dbReference type="EMBL" id="CAXKWB010016075">
    <property type="protein sequence ID" value="CAL4115316.1"/>
    <property type="molecule type" value="Genomic_DNA"/>
</dbReference>
<keyword evidence="5" id="KW-0328">Glycosyltransferase</keyword>
<comment type="catalytic activity">
    <reaction evidence="7">
        <text>inosine + phosphate = alpha-D-ribose 1-phosphate + hypoxanthine</text>
        <dbReference type="Rhea" id="RHEA:27646"/>
        <dbReference type="ChEBI" id="CHEBI:17368"/>
        <dbReference type="ChEBI" id="CHEBI:17596"/>
        <dbReference type="ChEBI" id="CHEBI:43474"/>
        <dbReference type="ChEBI" id="CHEBI:57720"/>
        <dbReference type="EC" id="2.4.2.1"/>
    </reaction>
</comment>
<sequence>MEKIAPKTEETMCTYDVIKQCADYLLDRTKHRPKIGIICGSGLGGLADQLTETDIFPYQDIPNFPVSTVTKFHAGRMVIGKLSGLEHTSTNRMSTSVSEIPVMCMQGRFHAYEGYPLWKCAMPVRVMKLMGVEKLLITYAAGGLNSKYNAGDIMIIKDHINLQGFAGNPPLQGINDERFGPRFPAMDNAYDRNLRLMAKTVASEMKLDNIIHEGTYIMLGGPSFETVAELKMLHIFGVDAVGMSTVQEVIVARHCNMKVCAFSLITNKCITEYETDDMVNVADVIGIANNRKADMQELVRRIAIAMNEN</sequence>
<dbReference type="AlphaFoldDB" id="A0AAV2R461"/>
<evidence type="ECO:0000259" key="14">
    <source>
        <dbReference type="Pfam" id="PF01048"/>
    </source>
</evidence>
<comment type="catalytic activity">
    <reaction evidence="9">
        <text>2'-deoxyinosine + phosphate = 2-deoxy-alpha-D-ribose 1-phosphate + hypoxanthine</text>
        <dbReference type="Rhea" id="RHEA:27750"/>
        <dbReference type="ChEBI" id="CHEBI:17368"/>
        <dbReference type="ChEBI" id="CHEBI:28997"/>
        <dbReference type="ChEBI" id="CHEBI:43474"/>
        <dbReference type="ChEBI" id="CHEBI:57259"/>
        <dbReference type="EC" id="2.4.2.1"/>
    </reaction>
</comment>
<dbReference type="PANTHER" id="PTHR11904:SF9">
    <property type="entry name" value="PURINE NUCLEOSIDE PHOSPHORYLASE-RELATED"/>
    <property type="match status" value="1"/>
</dbReference>
<dbReference type="Gene3D" id="3.40.50.1580">
    <property type="entry name" value="Nucleoside phosphorylase domain"/>
    <property type="match status" value="1"/>
</dbReference>
<dbReference type="GO" id="GO:0004731">
    <property type="term" value="F:purine-nucleoside phosphorylase activity"/>
    <property type="evidence" value="ECO:0007669"/>
    <property type="project" value="UniProtKB-EC"/>
</dbReference>
<dbReference type="PIRSF" id="PIRSF000477">
    <property type="entry name" value="PurNPase"/>
    <property type="match status" value="1"/>
</dbReference>
<evidence type="ECO:0000256" key="11">
    <source>
        <dbReference type="ARBA" id="ARBA00031036"/>
    </source>
</evidence>
<dbReference type="GO" id="GO:0009116">
    <property type="term" value="P:nucleoside metabolic process"/>
    <property type="evidence" value="ECO:0007669"/>
    <property type="project" value="InterPro"/>
</dbReference>
<feature type="binding site" evidence="13">
    <location>
        <begin position="108"/>
        <end position="110"/>
    </location>
    <ligand>
        <name>phosphate</name>
        <dbReference type="ChEBI" id="CHEBI:43474"/>
    </ligand>
</feature>
<evidence type="ECO:0000256" key="2">
    <source>
        <dbReference type="ARBA" id="ARBA00006751"/>
    </source>
</evidence>
<feature type="binding site" evidence="13">
    <location>
        <position position="73"/>
    </location>
    <ligand>
        <name>phosphate</name>
        <dbReference type="ChEBI" id="CHEBI:43474"/>
    </ligand>
</feature>
<dbReference type="GO" id="GO:0005737">
    <property type="term" value="C:cytoplasm"/>
    <property type="evidence" value="ECO:0007669"/>
    <property type="project" value="TreeGrafter"/>
</dbReference>
<dbReference type="InterPro" id="IPR011270">
    <property type="entry name" value="Pur_Nuc_Pase_Ino/Guo-sp"/>
</dbReference>
<organism evidence="15 16">
    <name type="scientific">Meganyctiphanes norvegica</name>
    <name type="common">Northern krill</name>
    <name type="synonym">Thysanopoda norvegica</name>
    <dbReference type="NCBI Taxonomy" id="48144"/>
    <lineage>
        <taxon>Eukaryota</taxon>
        <taxon>Metazoa</taxon>
        <taxon>Ecdysozoa</taxon>
        <taxon>Arthropoda</taxon>
        <taxon>Crustacea</taxon>
        <taxon>Multicrustacea</taxon>
        <taxon>Malacostraca</taxon>
        <taxon>Eumalacostraca</taxon>
        <taxon>Eucarida</taxon>
        <taxon>Euphausiacea</taxon>
        <taxon>Euphausiidae</taxon>
        <taxon>Meganyctiphanes</taxon>
    </lineage>
</organism>
<feature type="binding site" evidence="13">
    <location>
        <position position="140"/>
    </location>
    <ligand>
        <name>phosphate</name>
        <dbReference type="ChEBI" id="CHEBI:43474"/>
    </ligand>
</feature>
<feature type="binding site" evidence="13">
    <location>
        <position position="267"/>
    </location>
    <ligand>
        <name>a purine D-ribonucleoside</name>
        <dbReference type="ChEBI" id="CHEBI:142355"/>
    </ligand>
</feature>
<comment type="catalytic activity">
    <reaction evidence="10">
        <text>guanosine + phosphate = alpha-D-ribose 1-phosphate + guanine</text>
        <dbReference type="Rhea" id="RHEA:13233"/>
        <dbReference type="ChEBI" id="CHEBI:16235"/>
        <dbReference type="ChEBI" id="CHEBI:16750"/>
        <dbReference type="ChEBI" id="CHEBI:43474"/>
        <dbReference type="ChEBI" id="CHEBI:57720"/>
        <dbReference type="EC" id="2.4.2.1"/>
    </reaction>
</comment>
<feature type="non-terminal residue" evidence="15">
    <location>
        <position position="309"/>
    </location>
</feature>
<evidence type="ECO:0000256" key="3">
    <source>
        <dbReference type="ARBA" id="ARBA00011886"/>
    </source>
</evidence>
<gene>
    <name evidence="15" type="ORF">MNOR_LOCUS20630</name>
</gene>
<feature type="domain" description="Nucleoside phosphorylase" evidence="14">
    <location>
        <begin position="34"/>
        <end position="302"/>
    </location>
</feature>
<evidence type="ECO:0000256" key="13">
    <source>
        <dbReference type="PIRSR" id="PIRSR000477-2"/>
    </source>
</evidence>
<protein>
    <recommendedName>
        <fullName evidence="4">Purine nucleoside phosphorylase</fullName>
        <ecNumber evidence="3">2.4.2.1</ecNumber>
    </recommendedName>
    <alternativeName>
        <fullName evidence="12">Inosine phosphorylase</fullName>
    </alternativeName>
    <alternativeName>
        <fullName evidence="11">Inosine-guanosine phosphorylase</fullName>
    </alternativeName>
</protein>
<keyword evidence="6" id="KW-0808">Transferase</keyword>
<evidence type="ECO:0000256" key="8">
    <source>
        <dbReference type="ARBA" id="ARBA00023929"/>
    </source>
</evidence>
<dbReference type="NCBIfam" id="TIGR01700">
    <property type="entry name" value="PNPH"/>
    <property type="match status" value="1"/>
</dbReference>
<feature type="binding site" evidence="13">
    <location>
        <position position="244"/>
    </location>
    <ligand>
        <name>phosphate</name>
        <dbReference type="ChEBI" id="CHEBI:43474"/>
    </ligand>
</feature>
<comment type="pathway">
    <text evidence="1">Purine metabolism; purine nucleoside salvage.</text>
</comment>
<comment type="similarity">
    <text evidence="2">Belongs to the PNP/MTAP phosphorylase family.</text>
</comment>
<feature type="binding site" evidence="13">
    <location>
        <position position="41"/>
    </location>
    <ligand>
        <name>phosphate</name>
        <dbReference type="ChEBI" id="CHEBI:43474"/>
    </ligand>
</feature>
<evidence type="ECO:0000256" key="9">
    <source>
        <dbReference type="ARBA" id="ARBA00023950"/>
    </source>
</evidence>
<dbReference type="InterPro" id="IPR000845">
    <property type="entry name" value="Nucleoside_phosphorylase_d"/>
</dbReference>
<comment type="catalytic activity">
    <reaction evidence="8">
        <text>2'-deoxyguanosine + phosphate = 2-deoxy-alpha-D-ribose 1-phosphate + guanine</text>
        <dbReference type="Rhea" id="RHEA:27738"/>
        <dbReference type="ChEBI" id="CHEBI:16235"/>
        <dbReference type="ChEBI" id="CHEBI:17172"/>
        <dbReference type="ChEBI" id="CHEBI:43474"/>
        <dbReference type="ChEBI" id="CHEBI:57259"/>
        <dbReference type="EC" id="2.4.2.1"/>
    </reaction>
</comment>
<dbReference type="NCBIfam" id="TIGR01697">
    <property type="entry name" value="PNPH-PUNA-XAPA"/>
    <property type="match status" value="1"/>
</dbReference>
<dbReference type="InterPro" id="IPR035994">
    <property type="entry name" value="Nucleoside_phosphorylase_sf"/>
</dbReference>
<dbReference type="EC" id="2.4.2.1" evidence="3"/>
<keyword evidence="16" id="KW-1185">Reference proteome</keyword>
<dbReference type="InterPro" id="IPR011268">
    <property type="entry name" value="Purine_phosphorylase"/>
</dbReference>
<dbReference type="Pfam" id="PF01048">
    <property type="entry name" value="PNP_UDP_1"/>
    <property type="match status" value="1"/>
</dbReference>
<name>A0AAV2R461_MEGNR</name>
<evidence type="ECO:0000256" key="5">
    <source>
        <dbReference type="ARBA" id="ARBA00022676"/>
    </source>
</evidence>
<evidence type="ECO:0000256" key="12">
    <source>
        <dbReference type="ARBA" id="ARBA00033072"/>
    </source>
</evidence>
<dbReference type="NCBIfam" id="NF006054">
    <property type="entry name" value="PRK08202.1"/>
    <property type="match status" value="1"/>
</dbReference>
<evidence type="ECO:0000256" key="6">
    <source>
        <dbReference type="ARBA" id="ARBA00022679"/>
    </source>
</evidence>
<dbReference type="PANTHER" id="PTHR11904">
    <property type="entry name" value="METHYLTHIOADENOSINE/PURINE NUCLEOSIDE PHOSPHORYLASE"/>
    <property type="match status" value="1"/>
</dbReference>
<reference evidence="15 16" key="1">
    <citation type="submission" date="2024-05" db="EMBL/GenBank/DDBJ databases">
        <authorList>
            <person name="Wallberg A."/>
        </authorList>
    </citation>
    <scope>NUCLEOTIDE SEQUENCE [LARGE SCALE GENOMIC DNA]</scope>
</reference>
<accession>A0AAV2R461</accession>
<comment type="caution">
    <text evidence="15">The sequence shown here is derived from an EMBL/GenBank/DDBJ whole genome shotgun (WGS) entry which is preliminary data.</text>
</comment>
<evidence type="ECO:0000256" key="10">
    <source>
        <dbReference type="ARBA" id="ARBA00023970"/>
    </source>
</evidence>
<evidence type="ECO:0000256" key="1">
    <source>
        <dbReference type="ARBA" id="ARBA00005058"/>
    </source>
</evidence>